<sequence length="281" mass="32075">MRRTVGLGLRREFLADVLAQAPDVDFWELAPENWFPRGVQAQRTLDRVREQAPLTSHGLSLSIGSPDPLDVDFVKEVKRFLDRFDIDIYSEHLSYCSAAGHLYDLLPLPFTAEAASYVAERVRQVQDIIERPLVLENVSYYANFGGELSETEFISQVLEQADCRLLLDVNNVYVNSVNHGYDAHEFIRSMPSERIVYGHIAGHTEEYDDLFVDTHGADVKQEVWQLLDFAYQCHGVFPTVLERDFNIPPLPQLLNEASRVAKCQQNYEQEQRGEVLSTDPA</sequence>
<keyword evidence="3" id="KW-1185">Reference proteome</keyword>
<dbReference type="InterPro" id="IPR036237">
    <property type="entry name" value="Xyl_isomerase-like_sf"/>
</dbReference>
<dbReference type="Gene3D" id="3.20.20.150">
    <property type="entry name" value="Divalent-metal-dependent TIM barrel enzymes"/>
    <property type="match status" value="1"/>
</dbReference>
<evidence type="ECO:0000313" key="3">
    <source>
        <dbReference type="Proteomes" id="UP000287198"/>
    </source>
</evidence>
<dbReference type="PANTHER" id="PTHR42194:SF1">
    <property type="entry name" value="UPF0276 PROTEIN HI_1600"/>
    <property type="match status" value="1"/>
</dbReference>
<dbReference type="OrthoDB" id="9763101at2"/>
<organism evidence="2 3">
    <name type="scientific">Pseudidiomarina halophila</name>
    <dbReference type="NCBI Taxonomy" id="1449799"/>
    <lineage>
        <taxon>Bacteria</taxon>
        <taxon>Pseudomonadati</taxon>
        <taxon>Pseudomonadota</taxon>
        <taxon>Gammaproteobacteria</taxon>
        <taxon>Alteromonadales</taxon>
        <taxon>Idiomarinaceae</taxon>
        <taxon>Pseudidiomarina</taxon>
    </lineage>
</organism>
<dbReference type="Proteomes" id="UP000287198">
    <property type="component" value="Unassembled WGS sequence"/>
</dbReference>
<name>A0A432XZN3_9GAMM</name>
<dbReference type="RefSeq" id="WP_126761356.1">
    <property type="nucleotide sequence ID" value="NZ_JBHLTZ010000004.1"/>
</dbReference>
<gene>
    <name evidence="2" type="ORF">CWI69_01860</name>
</gene>
<evidence type="ECO:0000256" key="1">
    <source>
        <dbReference type="HAMAP-Rule" id="MF_00697"/>
    </source>
</evidence>
<dbReference type="HAMAP" id="MF_00697">
    <property type="entry name" value="UPF0276"/>
    <property type="match status" value="1"/>
</dbReference>
<comment type="similarity">
    <text evidence="1">Belongs to the UPF0276 family.</text>
</comment>
<dbReference type="PANTHER" id="PTHR42194">
    <property type="entry name" value="UPF0276 PROTEIN HI_1600"/>
    <property type="match status" value="1"/>
</dbReference>
<dbReference type="Pfam" id="PF05114">
    <property type="entry name" value="MbnB_TglH_ChrH"/>
    <property type="match status" value="1"/>
</dbReference>
<dbReference type="EMBL" id="PIPW01000001">
    <property type="protein sequence ID" value="RUO54192.1"/>
    <property type="molecule type" value="Genomic_DNA"/>
</dbReference>
<dbReference type="AlphaFoldDB" id="A0A432XZN3"/>
<comment type="caution">
    <text evidence="2">The sequence shown here is derived from an EMBL/GenBank/DDBJ whole genome shotgun (WGS) entry which is preliminary data.</text>
</comment>
<protein>
    <recommendedName>
        <fullName evidence="1">UPF0276 protein CWI69_01860</fullName>
    </recommendedName>
</protein>
<proteinExistence type="inferred from homology"/>
<dbReference type="NCBIfam" id="NF003818">
    <property type="entry name" value="PRK05409.1"/>
    <property type="match status" value="1"/>
</dbReference>
<evidence type="ECO:0000313" key="2">
    <source>
        <dbReference type="EMBL" id="RUO54192.1"/>
    </source>
</evidence>
<accession>A0A432XZN3</accession>
<reference evidence="3" key="1">
    <citation type="journal article" date="2018" name="Front. Microbiol.">
        <title>Genome-Based Analysis Reveals the Taxonomy and Diversity of the Family Idiomarinaceae.</title>
        <authorList>
            <person name="Liu Y."/>
            <person name="Lai Q."/>
            <person name="Shao Z."/>
        </authorList>
    </citation>
    <scope>NUCLEOTIDE SEQUENCE [LARGE SCALE GENOMIC DNA]</scope>
    <source>
        <strain evidence="3">BH195</strain>
    </source>
</reference>
<dbReference type="InterPro" id="IPR007801">
    <property type="entry name" value="MbnB/TglH/ChrH"/>
</dbReference>
<dbReference type="SUPFAM" id="SSF51658">
    <property type="entry name" value="Xylose isomerase-like"/>
    <property type="match status" value="1"/>
</dbReference>